<dbReference type="InterPro" id="IPR029903">
    <property type="entry name" value="RmlD-like-bd"/>
</dbReference>
<evidence type="ECO:0000256" key="6">
    <source>
        <dbReference type="RuleBase" id="RU364082"/>
    </source>
</evidence>
<dbReference type="PANTHER" id="PTHR10491:SF4">
    <property type="entry name" value="METHIONINE ADENOSYLTRANSFERASE 2 SUBUNIT BETA"/>
    <property type="match status" value="1"/>
</dbReference>
<gene>
    <name evidence="8" type="ORF">SU60_14955</name>
</gene>
<dbReference type="UniPathway" id="UPA00124"/>
<evidence type="ECO:0000256" key="4">
    <source>
        <dbReference type="ARBA" id="ARBA00017099"/>
    </source>
</evidence>
<dbReference type="InterPro" id="IPR005913">
    <property type="entry name" value="dTDP_dehydrorham_reduct"/>
</dbReference>
<keyword evidence="6" id="KW-0560">Oxidoreductase</keyword>
<dbReference type="STRING" id="50718.SU60_14955"/>
<dbReference type="OrthoDB" id="9803892at2"/>
<evidence type="ECO:0000259" key="7">
    <source>
        <dbReference type="Pfam" id="PF04321"/>
    </source>
</evidence>
<dbReference type="EMBL" id="JXOK01000058">
    <property type="protein sequence ID" value="KIN10220.1"/>
    <property type="molecule type" value="Genomic_DNA"/>
</dbReference>
<dbReference type="NCBIfam" id="TIGR01214">
    <property type="entry name" value="rmlD"/>
    <property type="match status" value="1"/>
</dbReference>
<dbReference type="EC" id="1.1.1.133" evidence="3 6"/>
<dbReference type="InterPro" id="IPR036291">
    <property type="entry name" value="NAD(P)-bd_dom_sf"/>
</dbReference>
<dbReference type="CDD" id="cd05254">
    <property type="entry name" value="dTDP_HR_like_SDR_e"/>
    <property type="match status" value="1"/>
</dbReference>
<evidence type="ECO:0000313" key="9">
    <source>
        <dbReference type="Proteomes" id="UP000031977"/>
    </source>
</evidence>
<dbReference type="GO" id="GO:0009243">
    <property type="term" value="P:O antigen biosynthetic process"/>
    <property type="evidence" value="ECO:0007669"/>
    <property type="project" value="UniProtKB-UniPathway"/>
</dbReference>
<feature type="domain" description="RmlD-like substrate binding" evidence="7">
    <location>
        <begin position="1"/>
        <end position="288"/>
    </location>
</feature>
<protein>
    <recommendedName>
        <fullName evidence="4 6">dTDP-4-dehydrorhamnose reductase</fullName>
        <ecNumber evidence="3 6">1.1.1.133</ecNumber>
    </recommendedName>
</protein>
<evidence type="ECO:0000256" key="5">
    <source>
        <dbReference type="ARBA" id="ARBA00048200"/>
    </source>
</evidence>
<proteinExistence type="inferred from homology"/>
<comment type="cofactor">
    <cofactor evidence="6">
        <name>Mg(2+)</name>
        <dbReference type="ChEBI" id="CHEBI:18420"/>
    </cofactor>
    <text evidence="6">Binds 1 Mg(2+) ion per monomer.</text>
</comment>
<keyword evidence="6" id="KW-0521">NADP</keyword>
<comment type="function">
    <text evidence="6">Catalyzes the reduction of dTDP-6-deoxy-L-lyxo-4-hexulose to yield dTDP-L-rhamnose.</text>
</comment>
<dbReference type="Pfam" id="PF04321">
    <property type="entry name" value="RmlD_sub_bind"/>
    <property type="match status" value="1"/>
</dbReference>
<accession>A0A0C3I5B1</accession>
<dbReference type="GO" id="GO:0019305">
    <property type="term" value="P:dTDP-rhamnose biosynthetic process"/>
    <property type="evidence" value="ECO:0007669"/>
    <property type="project" value="UniProtKB-UniPathway"/>
</dbReference>
<comment type="caution">
    <text evidence="8">The sequence shown here is derived from an EMBL/GenBank/DDBJ whole genome shotgun (WGS) entry which is preliminary data.</text>
</comment>
<evidence type="ECO:0000256" key="1">
    <source>
        <dbReference type="ARBA" id="ARBA00004781"/>
    </source>
</evidence>
<comment type="catalytic activity">
    <reaction evidence="5 6">
        <text>dTDP-beta-L-rhamnose + NADP(+) = dTDP-4-dehydro-beta-L-rhamnose + NADPH + H(+)</text>
        <dbReference type="Rhea" id="RHEA:21796"/>
        <dbReference type="ChEBI" id="CHEBI:15378"/>
        <dbReference type="ChEBI" id="CHEBI:57510"/>
        <dbReference type="ChEBI" id="CHEBI:57783"/>
        <dbReference type="ChEBI" id="CHEBI:58349"/>
        <dbReference type="ChEBI" id="CHEBI:62830"/>
        <dbReference type="EC" id="1.1.1.133"/>
    </reaction>
</comment>
<dbReference type="PANTHER" id="PTHR10491">
    <property type="entry name" value="DTDP-4-DEHYDRORHAMNOSE REDUCTASE"/>
    <property type="match status" value="1"/>
</dbReference>
<evidence type="ECO:0000313" key="8">
    <source>
        <dbReference type="EMBL" id="KIN10220.1"/>
    </source>
</evidence>
<dbReference type="GO" id="GO:0008831">
    <property type="term" value="F:dTDP-4-dehydrorhamnose reductase activity"/>
    <property type="evidence" value="ECO:0007669"/>
    <property type="project" value="UniProtKB-EC"/>
</dbReference>
<comment type="pathway">
    <text evidence="1 6">Carbohydrate biosynthesis; dTDP-L-rhamnose biosynthesis.</text>
</comment>
<comment type="similarity">
    <text evidence="2 6">Belongs to the dTDP-4-dehydrorhamnose reductase family.</text>
</comment>
<name>A0A0C3I5B1_9VIBR</name>
<sequence length="293" mass="32783">MKVIVTGCNGQVGTSLVSKLNLRTDVELFAFDRKELDITNANCVASTVKLVQPHVIINAAAYTAVDDAEQNSPQCYAVNVDAVENLAKAASHVDAIMLHISTDYVFDGESDKPYSEKDITNPQNVYGESKLKGEQKLMAMSSRYAILRTSWVFGEIGNNFVKTMLRLSKTRDEISVVDDQVSAPTYAGDIAHTLISMMDRMLNTEEDLSGIYHYSGWPHVSWYQFAEEIFSNVSSSLDDSKKMIVHPIPTQEYPLPAKRPLDTRLDCSKIEEVFSVKPSLWKKALKNIKAYQE</sequence>
<dbReference type="UniPathway" id="UPA00281"/>
<evidence type="ECO:0000256" key="2">
    <source>
        <dbReference type="ARBA" id="ARBA00010944"/>
    </source>
</evidence>
<reference evidence="8 9" key="1">
    <citation type="submission" date="2015-01" db="EMBL/GenBank/DDBJ databases">
        <title>Draft genome of Vibrio mytili type strain CAIM 528.</title>
        <authorList>
            <person name="Gonzalez-Castillo A."/>
            <person name="Gomez-Gil B."/>
            <person name="Enciso-Ibarra J."/>
        </authorList>
    </citation>
    <scope>NUCLEOTIDE SEQUENCE [LARGE SCALE GENOMIC DNA]</scope>
    <source>
        <strain evidence="8 9">CAIM 528</strain>
    </source>
</reference>
<dbReference type="AlphaFoldDB" id="A0A0C3I5B1"/>
<dbReference type="Gene3D" id="3.90.25.10">
    <property type="entry name" value="UDP-galactose 4-epimerase, domain 1"/>
    <property type="match status" value="1"/>
</dbReference>
<evidence type="ECO:0000256" key="3">
    <source>
        <dbReference type="ARBA" id="ARBA00012929"/>
    </source>
</evidence>
<dbReference type="Proteomes" id="UP000031977">
    <property type="component" value="Unassembled WGS sequence"/>
</dbReference>
<dbReference type="FunFam" id="3.40.50.720:FF:000159">
    <property type="entry name" value="dTDP-4-dehydrorhamnose reductase"/>
    <property type="match status" value="1"/>
</dbReference>
<dbReference type="Gene3D" id="3.40.50.720">
    <property type="entry name" value="NAD(P)-binding Rossmann-like Domain"/>
    <property type="match status" value="1"/>
</dbReference>
<dbReference type="SUPFAM" id="SSF51735">
    <property type="entry name" value="NAD(P)-binding Rossmann-fold domains"/>
    <property type="match status" value="1"/>
</dbReference>
<organism evidence="8 9">
    <name type="scientific">Vibrio mytili</name>
    <dbReference type="NCBI Taxonomy" id="50718"/>
    <lineage>
        <taxon>Bacteria</taxon>
        <taxon>Pseudomonadati</taxon>
        <taxon>Pseudomonadota</taxon>
        <taxon>Gammaproteobacteria</taxon>
        <taxon>Vibrionales</taxon>
        <taxon>Vibrionaceae</taxon>
        <taxon>Vibrio</taxon>
    </lineage>
</organism>
<keyword evidence="9" id="KW-1185">Reference proteome</keyword>